<dbReference type="Pfam" id="PF05739">
    <property type="entry name" value="SNARE"/>
    <property type="match status" value="1"/>
</dbReference>
<comment type="subcellular location">
    <subcellularLocation>
        <location evidence="1">Cell membrane</location>
        <topology evidence="1">Single-pass type IV membrane protein</topology>
    </subcellularLocation>
</comment>
<evidence type="ECO:0000256" key="2">
    <source>
        <dbReference type="ARBA" id="ARBA00009063"/>
    </source>
</evidence>
<proteinExistence type="inferred from homology"/>
<evidence type="ECO:0000256" key="1">
    <source>
        <dbReference type="ARBA" id="ARBA00004521"/>
    </source>
</evidence>
<dbReference type="AlphaFoldDB" id="A0A3L6TCD7"/>
<dbReference type="PANTHER" id="PTHR19957:SF251">
    <property type="entry name" value="SYNTAXIN-RELATED PROTEIN KNOLLE"/>
    <property type="match status" value="1"/>
</dbReference>
<dbReference type="InterPro" id="IPR045242">
    <property type="entry name" value="Syntaxin"/>
</dbReference>
<organism evidence="8 9">
    <name type="scientific">Panicum miliaceum</name>
    <name type="common">Proso millet</name>
    <name type="synonym">Broomcorn millet</name>
    <dbReference type="NCBI Taxonomy" id="4540"/>
    <lineage>
        <taxon>Eukaryota</taxon>
        <taxon>Viridiplantae</taxon>
        <taxon>Streptophyta</taxon>
        <taxon>Embryophyta</taxon>
        <taxon>Tracheophyta</taxon>
        <taxon>Spermatophyta</taxon>
        <taxon>Magnoliopsida</taxon>
        <taxon>Liliopsida</taxon>
        <taxon>Poales</taxon>
        <taxon>Poaceae</taxon>
        <taxon>PACMAD clade</taxon>
        <taxon>Panicoideae</taxon>
        <taxon>Panicodae</taxon>
        <taxon>Paniceae</taxon>
        <taxon>Panicinae</taxon>
        <taxon>Panicum</taxon>
        <taxon>Panicum sect. Panicum</taxon>
    </lineage>
</organism>
<keyword evidence="6" id="KW-1133">Transmembrane helix</keyword>
<keyword evidence="6" id="KW-0472">Membrane</keyword>
<keyword evidence="9" id="KW-1185">Reference proteome</keyword>
<gene>
    <name evidence="8" type="ORF">C2845_PM03G33400</name>
</gene>
<dbReference type="PANTHER" id="PTHR19957">
    <property type="entry name" value="SYNTAXIN"/>
    <property type="match status" value="1"/>
</dbReference>
<keyword evidence="3" id="KW-0813">Transport</keyword>
<dbReference type="STRING" id="4540.A0A3L6TCD7"/>
<feature type="domain" description="T-SNARE coiled-coil homology" evidence="7">
    <location>
        <begin position="103"/>
        <end position="148"/>
    </location>
</feature>
<dbReference type="CDD" id="cd15848">
    <property type="entry name" value="SNARE_syntaxin1-like"/>
    <property type="match status" value="1"/>
</dbReference>
<evidence type="ECO:0000313" key="8">
    <source>
        <dbReference type="EMBL" id="RLN35921.1"/>
    </source>
</evidence>
<dbReference type="InterPro" id="IPR000727">
    <property type="entry name" value="T_SNARE_dom"/>
</dbReference>
<evidence type="ECO:0000256" key="4">
    <source>
        <dbReference type="ARBA" id="ARBA00022927"/>
    </source>
</evidence>
<dbReference type="GO" id="GO:0006886">
    <property type="term" value="P:intracellular protein transport"/>
    <property type="evidence" value="ECO:0007669"/>
    <property type="project" value="TreeGrafter"/>
</dbReference>
<comment type="similarity">
    <text evidence="2">Belongs to the syntaxin family.</text>
</comment>
<dbReference type="OrthoDB" id="10255013at2759"/>
<dbReference type="GO" id="GO:0031201">
    <property type="term" value="C:SNARE complex"/>
    <property type="evidence" value="ECO:0007669"/>
    <property type="project" value="TreeGrafter"/>
</dbReference>
<keyword evidence="4" id="KW-0653">Protein transport</keyword>
<keyword evidence="6" id="KW-0812">Transmembrane</keyword>
<dbReference type="GO" id="GO:0000149">
    <property type="term" value="F:SNARE binding"/>
    <property type="evidence" value="ECO:0007669"/>
    <property type="project" value="TreeGrafter"/>
</dbReference>
<dbReference type="GO" id="GO:0005886">
    <property type="term" value="C:plasma membrane"/>
    <property type="evidence" value="ECO:0007669"/>
    <property type="project" value="UniProtKB-SubCell"/>
</dbReference>
<dbReference type="Proteomes" id="UP000275267">
    <property type="component" value="Unassembled WGS sequence"/>
</dbReference>
<name>A0A3L6TCD7_PANMI</name>
<evidence type="ECO:0000259" key="7">
    <source>
        <dbReference type="PROSITE" id="PS50192"/>
    </source>
</evidence>
<feature type="compositionally biased region" description="Low complexity" evidence="5">
    <location>
        <begin position="54"/>
        <end position="66"/>
    </location>
</feature>
<evidence type="ECO:0000256" key="3">
    <source>
        <dbReference type="ARBA" id="ARBA00022448"/>
    </source>
</evidence>
<dbReference type="SUPFAM" id="SSF58038">
    <property type="entry name" value="SNARE fusion complex"/>
    <property type="match status" value="1"/>
</dbReference>
<reference evidence="9" key="1">
    <citation type="journal article" date="2019" name="Nat. Commun.">
        <title>The genome of broomcorn millet.</title>
        <authorList>
            <person name="Zou C."/>
            <person name="Miki D."/>
            <person name="Li D."/>
            <person name="Tang Q."/>
            <person name="Xiao L."/>
            <person name="Rajput S."/>
            <person name="Deng P."/>
            <person name="Jia W."/>
            <person name="Huang R."/>
            <person name="Zhang M."/>
            <person name="Sun Y."/>
            <person name="Hu J."/>
            <person name="Fu X."/>
            <person name="Schnable P.S."/>
            <person name="Li F."/>
            <person name="Zhang H."/>
            <person name="Feng B."/>
            <person name="Zhu X."/>
            <person name="Liu R."/>
            <person name="Schnable J.C."/>
            <person name="Zhu J.-K."/>
            <person name="Zhang H."/>
        </authorList>
    </citation>
    <scope>NUCLEOTIDE SEQUENCE [LARGE SCALE GENOMIC DNA]</scope>
</reference>
<accession>A0A3L6TCD7</accession>
<dbReference type="Gene3D" id="1.20.5.110">
    <property type="match status" value="1"/>
</dbReference>
<dbReference type="GO" id="GO:0005484">
    <property type="term" value="F:SNAP receptor activity"/>
    <property type="evidence" value="ECO:0007669"/>
    <property type="project" value="TreeGrafter"/>
</dbReference>
<dbReference type="GO" id="GO:0006906">
    <property type="term" value="P:vesicle fusion"/>
    <property type="evidence" value="ECO:0007669"/>
    <property type="project" value="TreeGrafter"/>
</dbReference>
<evidence type="ECO:0000313" key="9">
    <source>
        <dbReference type="Proteomes" id="UP000275267"/>
    </source>
</evidence>
<feature type="transmembrane region" description="Helical" evidence="6">
    <location>
        <begin position="158"/>
        <end position="178"/>
    </location>
</feature>
<sequence>MSADTATPVAPPRCRCISVSGGAIQPYECLTSGWAAARGRGWGGRRAGARRARQLSQRSRCSSASSPTTGARSAGASEHDKVSCSPRCTAPLNRHDEAPERRLLELQQLFLDMAVIVEMQGEKANDIESHVANACHCVQGGNKEVGKAREYQWSSRRWFCIDTIILLLLIRLVIMPIATSFRKS</sequence>
<dbReference type="EMBL" id="PQIB02000002">
    <property type="protein sequence ID" value="RLN35921.1"/>
    <property type="molecule type" value="Genomic_DNA"/>
</dbReference>
<dbReference type="PROSITE" id="PS50192">
    <property type="entry name" value="T_SNARE"/>
    <property type="match status" value="1"/>
</dbReference>
<comment type="caution">
    <text evidence="8">The sequence shown here is derived from an EMBL/GenBank/DDBJ whole genome shotgun (WGS) entry which is preliminary data.</text>
</comment>
<dbReference type="GO" id="GO:0006887">
    <property type="term" value="P:exocytosis"/>
    <property type="evidence" value="ECO:0007669"/>
    <property type="project" value="TreeGrafter"/>
</dbReference>
<feature type="region of interest" description="Disordered" evidence="5">
    <location>
        <begin position="40"/>
        <end position="84"/>
    </location>
</feature>
<dbReference type="GO" id="GO:0048278">
    <property type="term" value="P:vesicle docking"/>
    <property type="evidence" value="ECO:0007669"/>
    <property type="project" value="TreeGrafter"/>
</dbReference>
<evidence type="ECO:0000256" key="6">
    <source>
        <dbReference type="SAM" id="Phobius"/>
    </source>
</evidence>
<evidence type="ECO:0000256" key="5">
    <source>
        <dbReference type="SAM" id="MobiDB-lite"/>
    </source>
</evidence>
<dbReference type="FunFam" id="1.20.5.110:FF:000008">
    <property type="entry name" value="Syntaxin 132"/>
    <property type="match status" value="1"/>
</dbReference>
<dbReference type="GO" id="GO:0012505">
    <property type="term" value="C:endomembrane system"/>
    <property type="evidence" value="ECO:0007669"/>
    <property type="project" value="TreeGrafter"/>
</dbReference>
<protein>
    <submittedName>
        <fullName evidence="8">Syntaxin-related protein KNOLLE-like</fullName>
    </submittedName>
</protein>